<dbReference type="PROSITE" id="PS51471">
    <property type="entry name" value="FE2OG_OXY"/>
    <property type="match status" value="1"/>
</dbReference>
<evidence type="ECO:0000256" key="2">
    <source>
        <dbReference type="ARBA" id="ARBA00022723"/>
    </source>
</evidence>
<evidence type="ECO:0000313" key="8">
    <source>
        <dbReference type="Proteomes" id="UP001305779"/>
    </source>
</evidence>
<organism evidence="7 8">
    <name type="scientific">Zasmidium cellare</name>
    <name type="common">Wine cellar mold</name>
    <name type="synonym">Racodium cellare</name>
    <dbReference type="NCBI Taxonomy" id="395010"/>
    <lineage>
        <taxon>Eukaryota</taxon>
        <taxon>Fungi</taxon>
        <taxon>Dikarya</taxon>
        <taxon>Ascomycota</taxon>
        <taxon>Pezizomycotina</taxon>
        <taxon>Dothideomycetes</taxon>
        <taxon>Dothideomycetidae</taxon>
        <taxon>Mycosphaerellales</taxon>
        <taxon>Mycosphaerellaceae</taxon>
        <taxon>Zasmidium</taxon>
    </lineage>
</organism>
<comment type="caution">
    <text evidence="7">The sequence shown here is derived from an EMBL/GenBank/DDBJ whole genome shotgun (WGS) entry which is preliminary data.</text>
</comment>
<comment type="similarity">
    <text evidence="1 5">Belongs to the iron/ascorbate-dependent oxidoreductase family.</text>
</comment>
<accession>A0ABR0ERF8</accession>
<keyword evidence="2 5" id="KW-0479">Metal-binding</keyword>
<dbReference type="Gene3D" id="2.60.120.330">
    <property type="entry name" value="B-lactam Antibiotic, Isopenicillin N Synthase, Chain"/>
    <property type="match status" value="1"/>
</dbReference>
<keyword evidence="3 5" id="KW-0560">Oxidoreductase</keyword>
<name>A0ABR0ERF8_ZASCE</name>
<dbReference type="PANTHER" id="PTHR10209">
    <property type="entry name" value="OXIDOREDUCTASE, 2OG-FE II OXYGENASE FAMILY PROTEIN"/>
    <property type="match status" value="1"/>
</dbReference>
<gene>
    <name evidence="7" type="ORF">PRZ48_004869</name>
</gene>
<keyword evidence="8" id="KW-1185">Reference proteome</keyword>
<dbReference type="PRINTS" id="PR00682">
    <property type="entry name" value="IPNSYNTHASE"/>
</dbReference>
<dbReference type="InterPro" id="IPR044861">
    <property type="entry name" value="IPNS-like_FE2OG_OXY"/>
</dbReference>
<evidence type="ECO:0000256" key="4">
    <source>
        <dbReference type="ARBA" id="ARBA00023004"/>
    </source>
</evidence>
<dbReference type="EMBL" id="JAXOVC010000003">
    <property type="protein sequence ID" value="KAK4503954.1"/>
    <property type="molecule type" value="Genomic_DNA"/>
</dbReference>
<evidence type="ECO:0000256" key="3">
    <source>
        <dbReference type="ARBA" id="ARBA00023002"/>
    </source>
</evidence>
<dbReference type="Pfam" id="PF14226">
    <property type="entry name" value="DIOX_N"/>
    <property type="match status" value="1"/>
</dbReference>
<dbReference type="InterPro" id="IPR026992">
    <property type="entry name" value="DIOX_N"/>
</dbReference>
<sequence length="384" mass="43602">MSTTSKTETIPSNDEDVVYFHSGSTATYRKINKDPNSTGSFTSIPTIDISAINSPNLQDRKKIAREIYNACTTSGFFYASNHGIPEAQQNDIFDTMKHFFDVDLEAKMEAHAHKNAAMRGYEPMLETQLDPRTKGDVKEAFSMGDCVIEPEQDYCGQTGHNPPAKIAKPQNIWPSATPWFREGMYRYYDAVYPLAMKLVKLFALAFDLEEDAFEKDFRFPIWGLRALHYPPLPPDSEANANGLGAHADFSWFTMVLQDKVAGLEVLNRDGVWIEAPPKEGTFVVNVGQYLERQTNGKFVATVHRVRNKTGERRYSIPFFLSQDSDADIEVLESCLEPGQEKPPPVNVGDLYIRRLLPARKKHPTSTKYRDVPEEDWSYDFLYAK</sequence>
<evidence type="ECO:0000256" key="5">
    <source>
        <dbReference type="RuleBase" id="RU003682"/>
    </source>
</evidence>
<dbReference type="Proteomes" id="UP001305779">
    <property type="component" value="Unassembled WGS sequence"/>
</dbReference>
<evidence type="ECO:0000313" key="7">
    <source>
        <dbReference type="EMBL" id="KAK4503954.1"/>
    </source>
</evidence>
<dbReference type="InterPro" id="IPR005123">
    <property type="entry name" value="Oxoglu/Fe-dep_dioxygenase_dom"/>
</dbReference>
<dbReference type="PANTHER" id="PTHR10209:SF804">
    <property type="entry name" value="FE2OG DIOXYGENASE DOMAIN-CONTAINING PROTEIN"/>
    <property type="match status" value="1"/>
</dbReference>
<evidence type="ECO:0000259" key="6">
    <source>
        <dbReference type="PROSITE" id="PS51471"/>
    </source>
</evidence>
<dbReference type="Pfam" id="PF03171">
    <property type="entry name" value="2OG-FeII_Oxy"/>
    <property type="match status" value="1"/>
</dbReference>
<evidence type="ECO:0000256" key="1">
    <source>
        <dbReference type="ARBA" id="ARBA00008056"/>
    </source>
</evidence>
<dbReference type="InterPro" id="IPR027443">
    <property type="entry name" value="IPNS-like_sf"/>
</dbReference>
<protein>
    <recommendedName>
        <fullName evidence="6">Fe2OG dioxygenase domain-containing protein</fullName>
    </recommendedName>
</protein>
<keyword evidence="4 5" id="KW-0408">Iron</keyword>
<dbReference type="SUPFAM" id="SSF51197">
    <property type="entry name" value="Clavaminate synthase-like"/>
    <property type="match status" value="1"/>
</dbReference>
<feature type="domain" description="Fe2OG dioxygenase" evidence="6">
    <location>
        <begin position="220"/>
        <end position="322"/>
    </location>
</feature>
<reference evidence="7 8" key="1">
    <citation type="journal article" date="2023" name="G3 (Bethesda)">
        <title>A chromosome-level genome assembly of Zasmidium syzygii isolated from banana leaves.</title>
        <authorList>
            <person name="van Westerhoven A.C."/>
            <person name="Mehrabi R."/>
            <person name="Talebi R."/>
            <person name="Steentjes M.B.F."/>
            <person name="Corcolon B."/>
            <person name="Chong P.A."/>
            <person name="Kema G.H.J."/>
            <person name="Seidl M.F."/>
        </authorList>
    </citation>
    <scope>NUCLEOTIDE SEQUENCE [LARGE SCALE GENOMIC DNA]</scope>
    <source>
        <strain evidence="7 8">P124</strain>
    </source>
</reference>
<proteinExistence type="inferred from homology"/>